<dbReference type="PANTHER" id="PTHR33463:SF222">
    <property type="entry name" value="NB-ARC-RELATED"/>
    <property type="match status" value="1"/>
</dbReference>
<comment type="caution">
    <text evidence="3">The sequence shown here is derived from an EMBL/GenBank/DDBJ whole genome shotgun (WGS) entry which is preliminary data.</text>
</comment>
<dbReference type="PRINTS" id="PR00364">
    <property type="entry name" value="DISEASERSIST"/>
</dbReference>
<dbReference type="InterPro" id="IPR027417">
    <property type="entry name" value="P-loop_NTPase"/>
</dbReference>
<dbReference type="PANTHER" id="PTHR33463">
    <property type="entry name" value="NB-ARC DOMAIN-CONTAINING PROTEIN-RELATED"/>
    <property type="match status" value="1"/>
</dbReference>
<dbReference type="EMBL" id="NBSK02000002">
    <property type="protein sequence ID" value="KAJ0222093.1"/>
    <property type="molecule type" value="Genomic_DNA"/>
</dbReference>
<dbReference type="InterPro" id="IPR050905">
    <property type="entry name" value="Plant_NBS-LRR"/>
</dbReference>
<evidence type="ECO:0000313" key="3">
    <source>
        <dbReference type="EMBL" id="KAJ0222093.1"/>
    </source>
</evidence>
<dbReference type="SUPFAM" id="SSF52540">
    <property type="entry name" value="P-loop containing nucleoside triphosphate hydrolases"/>
    <property type="match status" value="1"/>
</dbReference>
<dbReference type="Proteomes" id="UP000235145">
    <property type="component" value="Unassembled WGS sequence"/>
</dbReference>
<evidence type="ECO:0000256" key="1">
    <source>
        <dbReference type="ARBA" id="ARBA00022821"/>
    </source>
</evidence>
<feature type="domain" description="NB-ARC" evidence="2">
    <location>
        <begin position="187"/>
        <end position="293"/>
    </location>
</feature>
<accession>A0A9R1WDW2</accession>
<sequence>MEDVFAIISPIVESLMVLVKKQLGYLLSSTKHVLLLNMYLQSLMVLVKKQLGYLFSTTKHVRNMNTKMKQPDCTSRDVKNHMETNNISNLEMLTRACVTGWLKDVEKIKEDAQIVSSIRNGCFNLKMRYRGGRNAFKIIEEMGSLIEENSKIIWSDVQKPLGKVNSQNASTLALWDGDAQNYLKLREKSFKDAPKFLQQDHTSQVIALYGMRGVGKTTMTEHLKKAAEDKKMFDWIVKAVIGQKINMLSIQQAVAEYIGQSLIEMSITARADRLPIRYGKMFEGQKKVLVILDGFLPLAVKLIEISYTTYLKEEEKRIFLLCGLFPDDFHIPIEELTRDISPYISKQRSCILTHPM</sequence>
<dbReference type="AlphaFoldDB" id="A0A9R1WDW2"/>
<keyword evidence="1" id="KW-0611">Plant defense</keyword>
<keyword evidence="4" id="KW-1185">Reference proteome</keyword>
<gene>
    <name evidence="3" type="ORF">LSAT_V11C200061340</name>
</gene>
<reference evidence="3 4" key="1">
    <citation type="journal article" date="2017" name="Nat. Commun.">
        <title>Genome assembly with in vitro proximity ligation data and whole-genome triplication in lettuce.</title>
        <authorList>
            <person name="Reyes-Chin-Wo S."/>
            <person name="Wang Z."/>
            <person name="Yang X."/>
            <person name="Kozik A."/>
            <person name="Arikit S."/>
            <person name="Song C."/>
            <person name="Xia L."/>
            <person name="Froenicke L."/>
            <person name="Lavelle D.O."/>
            <person name="Truco M.J."/>
            <person name="Xia R."/>
            <person name="Zhu S."/>
            <person name="Xu C."/>
            <person name="Xu H."/>
            <person name="Xu X."/>
            <person name="Cox K."/>
            <person name="Korf I."/>
            <person name="Meyers B.C."/>
            <person name="Michelmore R.W."/>
        </authorList>
    </citation>
    <scope>NUCLEOTIDE SEQUENCE [LARGE SCALE GENOMIC DNA]</scope>
    <source>
        <strain evidence="4">cv. Salinas</strain>
        <tissue evidence="3">Seedlings</tissue>
    </source>
</reference>
<evidence type="ECO:0000259" key="2">
    <source>
        <dbReference type="Pfam" id="PF00931"/>
    </source>
</evidence>
<dbReference type="Gene3D" id="3.40.50.300">
    <property type="entry name" value="P-loop containing nucleotide triphosphate hydrolases"/>
    <property type="match status" value="1"/>
</dbReference>
<dbReference type="Pfam" id="PF00931">
    <property type="entry name" value="NB-ARC"/>
    <property type="match status" value="1"/>
</dbReference>
<protein>
    <recommendedName>
        <fullName evidence="2">NB-ARC domain-containing protein</fullName>
    </recommendedName>
</protein>
<proteinExistence type="predicted"/>
<dbReference type="InterPro" id="IPR002182">
    <property type="entry name" value="NB-ARC"/>
</dbReference>
<organism evidence="3 4">
    <name type="scientific">Lactuca sativa</name>
    <name type="common">Garden lettuce</name>
    <dbReference type="NCBI Taxonomy" id="4236"/>
    <lineage>
        <taxon>Eukaryota</taxon>
        <taxon>Viridiplantae</taxon>
        <taxon>Streptophyta</taxon>
        <taxon>Embryophyta</taxon>
        <taxon>Tracheophyta</taxon>
        <taxon>Spermatophyta</taxon>
        <taxon>Magnoliopsida</taxon>
        <taxon>eudicotyledons</taxon>
        <taxon>Gunneridae</taxon>
        <taxon>Pentapetalae</taxon>
        <taxon>asterids</taxon>
        <taxon>campanulids</taxon>
        <taxon>Asterales</taxon>
        <taxon>Asteraceae</taxon>
        <taxon>Cichorioideae</taxon>
        <taxon>Cichorieae</taxon>
        <taxon>Lactucinae</taxon>
        <taxon>Lactuca</taxon>
    </lineage>
</organism>
<evidence type="ECO:0000313" key="4">
    <source>
        <dbReference type="Proteomes" id="UP000235145"/>
    </source>
</evidence>
<name>A0A9R1WDW2_LACSA</name>
<dbReference type="GO" id="GO:0043531">
    <property type="term" value="F:ADP binding"/>
    <property type="evidence" value="ECO:0007669"/>
    <property type="project" value="InterPro"/>
</dbReference>